<dbReference type="SMART" id="SM00301">
    <property type="entry name" value="DM"/>
    <property type="match status" value="1"/>
</dbReference>
<dbReference type="InterPro" id="IPR036407">
    <property type="entry name" value="DM_DNA-bd_sf"/>
</dbReference>
<evidence type="ECO:0000313" key="13">
    <source>
        <dbReference type="Proteomes" id="UP000519239"/>
    </source>
</evidence>
<dbReference type="InterPro" id="IPR001275">
    <property type="entry name" value="DM_DNA-bd"/>
</dbReference>
<feature type="region of interest" description="Disordered" evidence="10">
    <location>
        <begin position="185"/>
        <end position="273"/>
    </location>
</feature>
<dbReference type="AlphaFoldDB" id="A0A7L4JKF5"/>
<dbReference type="InterPro" id="IPR005173">
    <property type="entry name" value="DMA"/>
</dbReference>
<dbReference type="InterPro" id="IPR046472">
    <property type="entry name" value="DMRT5_1_DMB_dom"/>
</dbReference>
<protein>
    <recommendedName>
        <fullName evidence="7">Doublesex- and mab-3-related transcription factor A2</fullName>
    </recommendedName>
    <alternativeName>
        <fullName evidence="8">Doublesex- and mab-3-related transcription factor 5</fullName>
    </alternativeName>
</protein>
<evidence type="ECO:0000256" key="1">
    <source>
        <dbReference type="ARBA" id="ARBA00006834"/>
    </source>
</evidence>
<dbReference type="InterPro" id="IPR026607">
    <property type="entry name" value="DMRT"/>
</dbReference>
<dbReference type="PANTHER" id="PTHR12322">
    <property type="entry name" value="DOUBLESEX AND MAB-3 RELATED TRANSCRIPTION FACTOR DMRT"/>
    <property type="match status" value="1"/>
</dbReference>
<evidence type="ECO:0000256" key="3">
    <source>
        <dbReference type="ARBA" id="ARBA00022833"/>
    </source>
</evidence>
<name>A0A7L4JKF5_9AVES</name>
<dbReference type="PROSITE" id="PS40000">
    <property type="entry name" value="DM_1"/>
    <property type="match status" value="1"/>
</dbReference>
<evidence type="ECO:0000256" key="2">
    <source>
        <dbReference type="ARBA" id="ARBA00022723"/>
    </source>
</evidence>
<evidence type="ECO:0000256" key="9">
    <source>
        <dbReference type="PROSITE-ProRule" id="PRU00070"/>
    </source>
</evidence>
<keyword evidence="13" id="KW-1185">Reference proteome</keyword>
<comment type="similarity">
    <text evidence="1">Belongs to the DMRT family.</text>
</comment>
<accession>A0A7L4JKF5</accession>
<evidence type="ECO:0000313" key="12">
    <source>
        <dbReference type="EMBL" id="NXY40458.1"/>
    </source>
</evidence>
<keyword evidence="4 9" id="KW-0238">DNA-binding</keyword>
<gene>
    <name evidence="12" type="primary">Dmrta2</name>
    <name evidence="12" type="ORF">CEUAER_R12777</name>
</gene>
<reference evidence="12 13" key="1">
    <citation type="submission" date="2019-09" db="EMBL/GenBank/DDBJ databases">
        <title>Bird 10,000 Genomes (B10K) Project - Family phase.</title>
        <authorList>
            <person name="Zhang G."/>
        </authorList>
    </citation>
    <scope>NUCLEOTIDE SEQUENCE [LARGE SCALE GENOMIC DNA]</scope>
    <source>
        <strain evidence="12">B10K-CU-031-02</strain>
        <tissue evidence="12">Muscle</tissue>
    </source>
</reference>
<comment type="subcellular location">
    <subcellularLocation>
        <location evidence="9">Nucleus</location>
    </subcellularLocation>
</comment>
<evidence type="ECO:0000256" key="6">
    <source>
        <dbReference type="ARBA" id="ARBA00034300"/>
    </source>
</evidence>
<evidence type="ECO:0000256" key="10">
    <source>
        <dbReference type="SAM" id="MobiDB-lite"/>
    </source>
</evidence>
<dbReference type="GO" id="GO:0007548">
    <property type="term" value="P:sex differentiation"/>
    <property type="evidence" value="ECO:0007669"/>
    <property type="project" value="TreeGrafter"/>
</dbReference>
<dbReference type="Pfam" id="PF03474">
    <property type="entry name" value="DMA"/>
    <property type="match status" value="1"/>
</dbReference>
<dbReference type="GO" id="GO:0000981">
    <property type="term" value="F:DNA-binding transcription factor activity, RNA polymerase II-specific"/>
    <property type="evidence" value="ECO:0007669"/>
    <property type="project" value="TreeGrafter"/>
</dbReference>
<feature type="non-terminal residue" evidence="12">
    <location>
        <position position="398"/>
    </location>
</feature>
<keyword evidence="5 9" id="KW-0539">Nucleus</keyword>
<comment type="function">
    <text evidence="6">May be involved in sexual development.</text>
</comment>
<dbReference type="Proteomes" id="UP000519239">
    <property type="component" value="Unassembled WGS sequence"/>
</dbReference>
<dbReference type="PANTHER" id="PTHR12322:SF76">
    <property type="entry name" value="DOUBLESEX- AND MAB-3-RELATED TRANSCRIPTION FACTOR A2"/>
    <property type="match status" value="1"/>
</dbReference>
<evidence type="ECO:0000259" key="11">
    <source>
        <dbReference type="PROSITE" id="PS50809"/>
    </source>
</evidence>
<evidence type="ECO:0000256" key="8">
    <source>
        <dbReference type="ARBA" id="ARBA00034363"/>
    </source>
</evidence>
<dbReference type="GO" id="GO:0005634">
    <property type="term" value="C:nucleus"/>
    <property type="evidence" value="ECO:0007669"/>
    <property type="project" value="UniProtKB-SubCell"/>
</dbReference>
<sequence length="398" mass="41457">MELRSELPSVPAAPPAVPPSSVAAAAAAAAATLPVSVAGSLLRAPPLLLRAAEKYPRTPKCARCRNHGVVSALKGHKRYCRWKDCMCAKCTLIAERQRVMAAQVALRRQQAQEENEARELQLLYGTAEGLALAAANGIIPPRPAYEVFGSVCAGGGGGEGGGGASESKMQKFELFPKTLLPSRAVTPQQAGGKPLSPDGESAPGTSSPEARHGSGSENGDGESFLSSPVSKGPKEGEESPGSISPLGSDSGSEADKDEQDPSPSAGGRQRTPIDILTRVFPAHKRGVLELVLQGCGGDRSAFSPLQPNAAHFGAEAGAYPLGTHLGLNPLRLAYSAHGRGLAFMTPYSTAGLMPTLGFRPPVDYAFSDLMRDRSGVHKEQVYSGGLYGPMVNNTPEKQ</sequence>
<dbReference type="PROSITE" id="PS50809">
    <property type="entry name" value="DM_2"/>
    <property type="match status" value="1"/>
</dbReference>
<dbReference type="GO" id="GO:0000978">
    <property type="term" value="F:RNA polymerase II cis-regulatory region sequence-specific DNA binding"/>
    <property type="evidence" value="ECO:0007669"/>
    <property type="project" value="TreeGrafter"/>
</dbReference>
<proteinExistence type="inferred from homology"/>
<dbReference type="Pfam" id="PF00751">
    <property type="entry name" value="DM"/>
    <property type="match status" value="1"/>
</dbReference>
<dbReference type="GO" id="GO:0046872">
    <property type="term" value="F:metal ion binding"/>
    <property type="evidence" value="ECO:0007669"/>
    <property type="project" value="UniProtKB-KW"/>
</dbReference>
<feature type="compositionally biased region" description="Polar residues" evidence="10">
    <location>
        <begin position="241"/>
        <end position="251"/>
    </location>
</feature>
<dbReference type="Pfam" id="PF20624">
    <property type="entry name" value="DMRT5_DMB"/>
    <property type="match status" value="1"/>
</dbReference>
<dbReference type="EMBL" id="VWPQ01000070">
    <property type="protein sequence ID" value="NXY40458.1"/>
    <property type="molecule type" value="Genomic_DNA"/>
</dbReference>
<feature type="non-terminal residue" evidence="12">
    <location>
        <position position="1"/>
    </location>
</feature>
<dbReference type="FunFam" id="4.10.1040.10:FF:000001">
    <property type="entry name" value="doublesex- and mab-3-related transcription factor 1"/>
    <property type="match status" value="1"/>
</dbReference>
<dbReference type="SUPFAM" id="SSF82927">
    <property type="entry name" value="Cysteine-rich DNA binding domain, (DM domain)"/>
    <property type="match status" value="1"/>
</dbReference>
<dbReference type="OrthoDB" id="9387549at2759"/>
<dbReference type="GO" id="GO:0007281">
    <property type="term" value="P:germ cell development"/>
    <property type="evidence" value="ECO:0007669"/>
    <property type="project" value="TreeGrafter"/>
</dbReference>
<keyword evidence="3 9" id="KW-0862">Zinc</keyword>
<keyword evidence="2 9" id="KW-0479">Metal-binding</keyword>
<comment type="caution">
    <text evidence="12">The sequence shown here is derived from an EMBL/GenBank/DDBJ whole genome shotgun (WGS) entry which is preliminary data.</text>
</comment>
<organism evidence="12 13">
    <name type="scientific">Ceuthmochares aereus</name>
    <dbReference type="NCBI Taxonomy" id="1961834"/>
    <lineage>
        <taxon>Eukaryota</taxon>
        <taxon>Metazoa</taxon>
        <taxon>Chordata</taxon>
        <taxon>Craniata</taxon>
        <taxon>Vertebrata</taxon>
        <taxon>Euteleostomi</taxon>
        <taxon>Archelosauria</taxon>
        <taxon>Archosauria</taxon>
        <taxon>Dinosauria</taxon>
        <taxon>Saurischia</taxon>
        <taxon>Theropoda</taxon>
        <taxon>Coelurosauria</taxon>
        <taxon>Aves</taxon>
        <taxon>Neognathae</taxon>
        <taxon>Neoaves</taxon>
        <taxon>Otidimorphae</taxon>
        <taxon>Cuculiformes</taxon>
        <taxon>Cuculidae</taxon>
        <taxon>Ceuthmochares</taxon>
    </lineage>
</organism>
<evidence type="ECO:0000256" key="7">
    <source>
        <dbReference type="ARBA" id="ARBA00034335"/>
    </source>
</evidence>
<dbReference type="Gene3D" id="4.10.1040.10">
    <property type="entry name" value="DM DNA-binding domain"/>
    <property type="match status" value="1"/>
</dbReference>
<feature type="domain" description="DM" evidence="11">
    <location>
        <begin position="61"/>
        <end position="108"/>
    </location>
</feature>
<feature type="DNA-binding region" description="DM" evidence="9">
    <location>
        <begin position="61"/>
        <end position="108"/>
    </location>
</feature>
<evidence type="ECO:0000256" key="5">
    <source>
        <dbReference type="ARBA" id="ARBA00023242"/>
    </source>
</evidence>
<evidence type="ECO:0000256" key="4">
    <source>
        <dbReference type="ARBA" id="ARBA00023125"/>
    </source>
</evidence>